<protein>
    <submittedName>
        <fullName evidence="1">Uncharacterized protein</fullName>
    </submittedName>
</protein>
<organism evidence="1 2">
    <name type="scientific">Tilletia laevis</name>
    <dbReference type="NCBI Taxonomy" id="157183"/>
    <lineage>
        <taxon>Eukaryota</taxon>
        <taxon>Fungi</taxon>
        <taxon>Dikarya</taxon>
        <taxon>Basidiomycota</taxon>
        <taxon>Ustilaginomycotina</taxon>
        <taxon>Exobasidiomycetes</taxon>
        <taxon>Tilletiales</taxon>
        <taxon>Tilletiaceae</taxon>
        <taxon>Tilletia</taxon>
    </lineage>
</organism>
<evidence type="ECO:0000313" key="1">
    <source>
        <dbReference type="EMBL" id="CAD6963361.1"/>
    </source>
</evidence>
<feature type="non-terminal residue" evidence="1">
    <location>
        <position position="1"/>
    </location>
</feature>
<sequence>MAEPQLQPAADAAAPAAAVDIQAIATAAAMAAATAAKEVDPQHADAIVEPWPGASYTVPADMIELVKRGMRPPLIWLTIEALVGAEDGETRKPLTFPLNNKQQERVNEAYRKDSFLPRGPTHQALQVL</sequence>
<name>A0A9N8LTE0_9BASI</name>
<dbReference type="AlphaFoldDB" id="A0A9N8LTE0"/>
<gene>
    <name evidence="1" type="ORF">JKILLFL_G3135</name>
</gene>
<proteinExistence type="predicted"/>
<accession>A0A9N8LTE0</accession>
<dbReference type="EMBL" id="CAJHJF010007490">
    <property type="protein sequence ID" value="CAD6963361.1"/>
    <property type="molecule type" value="Genomic_DNA"/>
</dbReference>
<evidence type="ECO:0000313" key="2">
    <source>
        <dbReference type="Proteomes" id="UP000836404"/>
    </source>
</evidence>
<keyword evidence="2" id="KW-1185">Reference proteome</keyword>
<comment type="caution">
    <text evidence="1">The sequence shown here is derived from an EMBL/GenBank/DDBJ whole genome shotgun (WGS) entry which is preliminary data.</text>
</comment>
<reference evidence="1 2" key="1">
    <citation type="submission" date="2020-10" db="EMBL/GenBank/DDBJ databases">
        <authorList>
            <person name="Sedaghatjoo S."/>
        </authorList>
    </citation>
    <scope>NUCLEOTIDE SEQUENCE [LARGE SCALE GENOMIC DNA]</scope>
    <source>
        <strain evidence="1 2">LLFL</strain>
    </source>
</reference>
<dbReference type="Proteomes" id="UP000836404">
    <property type="component" value="Unassembled WGS sequence"/>
</dbReference>